<gene>
    <name evidence="1" type="primary">Acey_s0020.g80</name>
    <name evidence="1" type="ORF">Y032_0020g80</name>
</gene>
<proteinExistence type="predicted"/>
<protein>
    <submittedName>
        <fullName evidence="1">Uncharacterized protein</fullName>
    </submittedName>
</protein>
<keyword evidence="2" id="KW-1185">Reference proteome</keyword>
<accession>A0A016V3E5</accession>
<evidence type="ECO:0000313" key="2">
    <source>
        <dbReference type="Proteomes" id="UP000024635"/>
    </source>
</evidence>
<sequence>MECVPENFTLREILQLIYAKKCDICVKFCTVGQGFARIRTPNAYNREHSRWIHRTLLLFQPVPAPGLALIIANVPFVHRYNSMEVGESIAAGSTASWSLRMLLSN</sequence>
<dbReference type="AlphaFoldDB" id="A0A016V3E5"/>
<evidence type="ECO:0000313" key="1">
    <source>
        <dbReference type="EMBL" id="EYC21253.1"/>
    </source>
</evidence>
<reference evidence="2" key="1">
    <citation type="journal article" date="2015" name="Nat. Genet.">
        <title>The genome and transcriptome of the zoonotic hookworm Ancylostoma ceylanicum identify infection-specific gene families.</title>
        <authorList>
            <person name="Schwarz E.M."/>
            <person name="Hu Y."/>
            <person name="Antoshechkin I."/>
            <person name="Miller M.M."/>
            <person name="Sternberg P.W."/>
            <person name="Aroian R.V."/>
        </authorList>
    </citation>
    <scope>NUCLEOTIDE SEQUENCE</scope>
    <source>
        <strain evidence="2">HY135</strain>
    </source>
</reference>
<dbReference type="Proteomes" id="UP000024635">
    <property type="component" value="Unassembled WGS sequence"/>
</dbReference>
<dbReference type="EMBL" id="JARK01001356">
    <property type="protein sequence ID" value="EYC21253.1"/>
    <property type="molecule type" value="Genomic_DNA"/>
</dbReference>
<comment type="caution">
    <text evidence="1">The sequence shown here is derived from an EMBL/GenBank/DDBJ whole genome shotgun (WGS) entry which is preliminary data.</text>
</comment>
<organism evidence="1 2">
    <name type="scientific">Ancylostoma ceylanicum</name>
    <dbReference type="NCBI Taxonomy" id="53326"/>
    <lineage>
        <taxon>Eukaryota</taxon>
        <taxon>Metazoa</taxon>
        <taxon>Ecdysozoa</taxon>
        <taxon>Nematoda</taxon>
        <taxon>Chromadorea</taxon>
        <taxon>Rhabditida</taxon>
        <taxon>Rhabditina</taxon>
        <taxon>Rhabditomorpha</taxon>
        <taxon>Strongyloidea</taxon>
        <taxon>Ancylostomatidae</taxon>
        <taxon>Ancylostomatinae</taxon>
        <taxon>Ancylostoma</taxon>
    </lineage>
</organism>
<name>A0A016V3E5_9BILA</name>